<evidence type="ECO:0000313" key="2">
    <source>
        <dbReference type="EMBL" id="KAL1497942.1"/>
    </source>
</evidence>
<dbReference type="PANTHER" id="PTHR45877:SF2">
    <property type="entry name" value="E3 UBIQUITIN-PROTEIN LIGASE SINA-RELATED"/>
    <property type="match status" value="1"/>
</dbReference>
<name>A0ABD1EN69_HYPHA</name>
<feature type="region of interest" description="Disordered" evidence="1">
    <location>
        <begin position="343"/>
        <end position="401"/>
    </location>
</feature>
<evidence type="ECO:0008006" key="4">
    <source>
        <dbReference type="Google" id="ProtNLM"/>
    </source>
</evidence>
<feature type="region of interest" description="Disordered" evidence="1">
    <location>
        <begin position="467"/>
        <end position="499"/>
    </location>
</feature>
<dbReference type="Gene3D" id="3.30.40.10">
    <property type="entry name" value="Zinc/RING finger domain, C3HC4 (zinc finger)"/>
    <property type="match status" value="2"/>
</dbReference>
<feature type="compositionally biased region" description="Basic and acidic residues" evidence="1">
    <location>
        <begin position="370"/>
        <end position="388"/>
    </location>
</feature>
<organism evidence="2 3">
    <name type="scientific">Hypothenemus hampei</name>
    <name type="common">Coffee berry borer</name>
    <dbReference type="NCBI Taxonomy" id="57062"/>
    <lineage>
        <taxon>Eukaryota</taxon>
        <taxon>Metazoa</taxon>
        <taxon>Ecdysozoa</taxon>
        <taxon>Arthropoda</taxon>
        <taxon>Hexapoda</taxon>
        <taxon>Insecta</taxon>
        <taxon>Pterygota</taxon>
        <taxon>Neoptera</taxon>
        <taxon>Endopterygota</taxon>
        <taxon>Coleoptera</taxon>
        <taxon>Polyphaga</taxon>
        <taxon>Cucujiformia</taxon>
        <taxon>Curculionidae</taxon>
        <taxon>Scolytinae</taxon>
        <taxon>Hypothenemus</taxon>
    </lineage>
</organism>
<evidence type="ECO:0000256" key="1">
    <source>
        <dbReference type="SAM" id="MobiDB-lite"/>
    </source>
</evidence>
<dbReference type="PANTHER" id="PTHR45877">
    <property type="entry name" value="E3 UBIQUITIN-PROTEIN LIGASE SIAH2"/>
    <property type="match status" value="1"/>
</dbReference>
<feature type="compositionally biased region" description="Polar residues" evidence="1">
    <location>
        <begin position="391"/>
        <end position="401"/>
    </location>
</feature>
<dbReference type="InterPro" id="IPR013083">
    <property type="entry name" value="Znf_RING/FYVE/PHD"/>
</dbReference>
<dbReference type="InterPro" id="IPR004162">
    <property type="entry name" value="SINA-like_animal"/>
</dbReference>
<reference evidence="2 3" key="1">
    <citation type="submission" date="2024-05" db="EMBL/GenBank/DDBJ databases">
        <title>Genetic variation in Jamaican populations of the coffee berry borer (Hypothenemus hampei).</title>
        <authorList>
            <person name="Errbii M."/>
            <person name="Myrie A."/>
        </authorList>
    </citation>
    <scope>NUCLEOTIDE SEQUENCE [LARGE SCALE GENOMIC DNA]</scope>
    <source>
        <strain evidence="2">JA-Hopewell-2020-01-JO</strain>
        <tissue evidence="2">Whole body</tissue>
    </source>
</reference>
<gene>
    <name evidence="2" type="ORF">ABEB36_008822</name>
</gene>
<protein>
    <recommendedName>
        <fullName evidence="4">RING-type E3 ubiquitin transferase</fullName>
    </recommendedName>
</protein>
<feature type="region of interest" description="Disordered" evidence="1">
    <location>
        <begin position="234"/>
        <end position="281"/>
    </location>
</feature>
<dbReference type="EMBL" id="JBDJPC010000006">
    <property type="protein sequence ID" value="KAL1497942.1"/>
    <property type="molecule type" value="Genomic_DNA"/>
</dbReference>
<comment type="caution">
    <text evidence="2">The sequence shown here is derived from an EMBL/GenBank/DDBJ whole genome shotgun (WGS) entry which is preliminary data.</text>
</comment>
<keyword evidence="3" id="KW-1185">Reference proteome</keyword>
<feature type="compositionally biased region" description="Basic and acidic residues" evidence="1">
    <location>
        <begin position="485"/>
        <end position="499"/>
    </location>
</feature>
<feature type="compositionally biased region" description="Basic and acidic residues" evidence="1">
    <location>
        <begin position="467"/>
        <end position="476"/>
    </location>
</feature>
<sequence>MDNKPRRSEFRCVNMPFSFLINLTCGRCRLPVTGGPTYVQNSTYNICGRCSKNIDDNFRNYAYETLASIFLYPCKNWSNYCPERLSWNDILHHEEECEYTGCCTFLCSHPGAFFKGQREIPLDEVNLIVLPEQLFENLECTECGGYLSCFPVLIKPTGGNVCHRCVHMNRIPASHQRNVLYETIAQIFIFPCTYRNRGCTERFPFGEGIKNHEIRCHYSREPYGNVLEEVSSRITPSTEMPSNYRENYPAYENHSSNQEPSPKPNAVIEQPRNSGKKQKGVVQRGISHFFFTVTPNKPLFLPPDDTTTEYPPNREVFEEIKKHERHIRHANEISQDMLEKISDNDSTTTNESSYKHRHKSSGNSTPDLLEENRRPYYTNEDHFSRPVSRESGYQTPPIITSMPQHEYDYNYLKGEDQLSGLSTSRLNDRYENKRLSSRESIRNDSNKAHPLLITELKITQDRIKRTHSIKDNKESGGPHTRYPKKLNDITEKQDGYYAN</sequence>
<accession>A0ABD1EN69</accession>
<proteinExistence type="predicted"/>
<dbReference type="Proteomes" id="UP001566132">
    <property type="component" value="Unassembled WGS sequence"/>
</dbReference>
<feature type="compositionally biased region" description="Polar residues" evidence="1">
    <location>
        <begin position="234"/>
        <end position="245"/>
    </location>
</feature>
<evidence type="ECO:0000313" key="3">
    <source>
        <dbReference type="Proteomes" id="UP001566132"/>
    </source>
</evidence>
<dbReference type="AlphaFoldDB" id="A0ABD1EN69"/>